<evidence type="ECO:0000313" key="3">
    <source>
        <dbReference type="Proteomes" id="UP000008229"/>
    </source>
</evidence>
<dbReference type="OrthoDB" id="291334at2"/>
<dbReference type="STRING" id="469383.Cwoe_5555"/>
<dbReference type="Proteomes" id="UP000008229">
    <property type="component" value="Chromosome"/>
</dbReference>
<dbReference type="InterPro" id="IPR001322">
    <property type="entry name" value="Lamin_tail_dom"/>
</dbReference>
<accession>D3F0M6</accession>
<name>D3F0M6_CONWI</name>
<dbReference type="Pfam" id="PF10042">
    <property type="entry name" value="DUF2278"/>
    <property type="match status" value="1"/>
</dbReference>
<dbReference type="RefSeq" id="WP_012937011.1">
    <property type="nucleotide sequence ID" value="NC_013739.1"/>
</dbReference>
<dbReference type="PROSITE" id="PS51841">
    <property type="entry name" value="LTD"/>
    <property type="match status" value="1"/>
</dbReference>
<dbReference type="InterPro" id="IPR036415">
    <property type="entry name" value="Lamin_tail_dom_sf"/>
</dbReference>
<gene>
    <name evidence="2" type="ordered locus">Cwoe_5555</name>
</gene>
<dbReference type="HOGENOM" id="CLU_067370_0_0_11"/>
<sequence>MPLKSYGVLKGSAVDRRLASGENGHFQIHVVDDTTDYRVAVNVESALEPSELEYLVASDFTHPLLADLVALPAGWNPLPSRAGGVALDFIRGNLFDRSRMRTLPFAVPGPDNDLNEKLDHYVQRALGDEHATVYAFGERWGPEAGRKDKIFGFLPGNGVHDIHMNQANVGRFVGDDGVWQDGALLLHFPAHDTTPEQWVGIFLKFQSQTWHTDDATGHQLPVEGGAVPDGSVRVVAALANADDSPETEFVTLLNTTARAIDLDGWQLADRDGNTMRLAGRIAPGESLRLRLAPPVVLPNGGGTVTLLDAAGLRVDGVAYTAAQARESGRTIVF</sequence>
<protein>
    <recommendedName>
        <fullName evidence="1">LTD domain-containing protein</fullName>
    </recommendedName>
</protein>
<dbReference type="Pfam" id="PF00932">
    <property type="entry name" value="LTD"/>
    <property type="match status" value="1"/>
</dbReference>
<dbReference type="InterPro" id="IPR019268">
    <property type="entry name" value="DUF2278"/>
</dbReference>
<dbReference type="EMBL" id="CP001854">
    <property type="protein sequence ID" value="ADB53960.1"/>
    <property type="molecule type" value="Genomic_DNA"/>
</dbReference>
<dbReference type="eggNOG" id="COG5634">
    <property type="taxonomic scope" value="Bacteria"/>
</dbReference>
<dbReference type="AlphaFoldDB" id="D3F0M6"/>
<evidence type="ECO:0000313" key="2">
    <source>
        <dbReference type="EMBL" id="ADB53960.1"/>
    </source>
</evidence>
<dbReference type="SUPFAM" id="SSF74853">
    <property type="entry name" value="Lamin A/C globular tail domain"/>
    <property type="match status" value="1"/>
</dbReference>
<proteinExistence type="predicted"/>
<feature type="domain" description="LTD" evidence="1">
    <location>
        <begin position="214"/>
        <end position="321"/>
    </location>
</feature>
<evidence type="ECO:0000259" key="1">
    <source>
        <dbReference type="PROSITE" id="PS51841"/>
    </source>
</evidence>
<organism evidence="2 3">
    <name type="scientific">Conexibacter woesei (strain DSM 14684 / CCUG 47730 / CIP 108061 / JCM 11494 / NBRC 100937 / ID131577)</name>
    <dbReference type="NCBI Taxonomy" id="469383"/>
    <lineage>
        <taxon>Bacteria</taxon>
        <taxon>Bacillati</taxon>
        <taxon>Actinomycetota</taxon>
        <taxon>Thermoleophilia</taxon>
        <taxon>Solirubrobacterales</taxon>
        <taxon>Conexibacteraceae</taxon>
        <taxon>Conexibacter</taxon>
    </lineage>
</organism>
<keyword evidence="3" id="KW-1185">Reference proteome</keyword>
<dbReference type="KEGG" id="cwo:Cwoe_5555"/>
<reference evidence="2" key="1">
    <citation type="journal article" date="2010" name="Stand. Genomic Sci.">
        <title>Complete genome sequence of Conexibacter woesei type strain (ID131577).</title>
        <authorList>
            <person name="Pukall R."/>
            <person name="Lapidus A."/>
            <person name="Glavina Del Rio T."/>
            <person name="Copeland A."/>
            <person name="Tice H."/>
            <person name="Cheng J.-F."/>
            <person name="Lucas S."/>
            <person name="Chen F."/>
            <person name="Nolan M."/>
            <person name="Bruce D."/>
            <person name="Goodwin L."/>
            <person name="Pitluck S."/>
            <person name="Mavromatis K."/>
            <person name="Ivanova N."/>
            <person name="Ovchinnikova G."/>
            <person name="Pati A."/>
            <person name="Chen A."/>
            <person name="Palaniappan K."/>
            <person name="Land M."/>
            <person name="Hauser L."/>
            <person name="Chang Y.-J."/>
            <person name="Jeffries C.D."/>
            <person name="Chain P."/>
            <person name="Meincke L."/>
            <person name="Sims D."/>
            <person name="Brettin T."/>
            <person name="Detter J.C."/>
            <person name="Rohde M."/>
            <person name="Goeker M."/>
            <person name="Bristow J."/>
            <person name="Eisen J.A."/>
            <person name="Markowitz V."/>
            <person name="Kyrpides N.C."/>
            <person name="Klenk H.-P."/>
            <person name="Hugenholtz P."/>
        </authorList>
    </citation>
    <scope>NUCLEOTIDE SEQUENCE [LARGE SCALE GENOMIC DNA]</scope>
    <source>
        <strain evidence="2">DSM 14684</strain>
    </source>
</reference>